<dbReference type="InterPro" id="IPR051291">
    <property type="entry name" value="CIMAP"/>
</dbReference>
<protein>
    <recommendedName>
        <fullName evidence="4">Outer dense fiber protein 3</fullName>
    </recommendedName>
</protein>
<keyword evidence="3" id="KW-1185">Reference proteome</keyword>
<evidence type="ECO:0000313" key="3">
    <source>
        <dbReference type="Proteomes" id="UP000001593"/>
    </source>
</evidence>
<evidence type="ECO:0000256" key="1">
    <source>
        <dbReference type="SAM" id="MobiDB-lite"/>
    </source>
</evidence>
<reference evidence="2 3" key="1">
    <citation type="journal article" date="2007" name="Science">
        <title>Sea anemone genome reveals ancestral eumetazoan gene repertoire and genomic organization.</title>
        <authorList>
            <person name="Putnam N.H."/>
            <person name="Srivastava M."/>
            <person name="Hellsten U."/>
            <person name="Dirks B."/>
            <person name="Chapman J."/>
            <person name="Salamov A."/>
            <person name="Terry A."/>
            <person name="Shapiro H."/>
            <person name="Lindquist E."/>
            <person name="Kapitonov V.V."/>
            <person name="Jurka J."/>
            <person name="Genikhovich G."/>
            <person name="Grigoriev I.V."/>
            <person name="Lucas S.M."/>
            <person name="Steele R.E."/>
            <person name="Finnerty J.R."/>
            <person name="Technau U."/>
            <person name="Martindale M.Q."/>
            <person name="Rokhsar D.S."/>
        </authorList>
    </citation>
    <scope>NUCLEOTIDE SEQUENCE [LARGE SCALE GENOMIC DNA]</scope>
    <source>
        <strain evidence="3">CH2 X CH6</strain>
    </source>
</reference>
<evidence type="ECO:0000313" key="2">
    <source>
        <dbReference type="EMBL" id="EDO35554.1"/>
    </source>
</evidence>
<dbReference type="InterPro" id="IPR010736">
    <property type="entry name" value="SHIPPO-rpt"/>
</dbReference>
<proteinExistence type="predicted"/>
<dbReference type="PANTHER" id="PTHR21580">
    <property type="entry name" value="SHIPPO-1-RELATED"/>
    <property type="match status" value="1"/>
</dbReference>
<dbReference type="eggNOG" id="ENOG502QUIJ">
    <property type="taxonomic scope" value="Eukaryota"/>
</dbReference>
<dbReference type="GO" id="GO:0005856">
    <property type="term" value="C:cytoskeleton"/>
    <property type="evidence" value="ECO:0000318"/>
    <property type="project" value="GO_Central"/>
</dbReference>
<dbReference type="PANTHER" id="PTHR21580:SF28">
    <property type="entry name" value="BOREALIN N-TERMINAL DOMAIN-CONTAINING PROTEIN-RELATED"/>
    <property type="match status" value="1"/>
</dbReference>
<gene>
    <name evidence="2" type="ORF">NEMVEDRAFT_v1g245981</name>
</gene>
<dbReference type="OrthoDB" id="429991at2759"/>
<evidence type="ECO:0008006" key="4">
    <source>
        <dbReference type="Google" id="ProtNLM"/>
    </source>
</evidence>
<dbReference type="Pfam" id="PF07004">
    <property type="entry name" value="SHIPPO-rpt"/>
    <property type="match status" value="5"/>
</dbReference>
<name>A7SL54_NEMVE</name>
<dbReference type="InParanoid" id="A7SL54"/>
<feature type="compositionally biased region" description="Basic and acidic residues" evidence="1">
    <location>
        <begin position="104"/>
        <end position="116"/>
    </location>
</feature>
<organism evidence="2 3">
    <name type="scientific">Nematostella vectensis</name>
    <name type="common">Starlet sea anemone</name>
    <dbReference type="NCBI Taxonomy" id="45351"/>
    <lineage>
        <taxon>Eukaryota</taxon>
        <taxon>Metazoa</taxon>
        <taxon>Cnidaria</taxon>
        <taxon>Anthozoa</taxon>
        <taxon>Hexacorallia</taxon>
        <taxon>Actiniaria</taxon>
        <taxon>Edwardsiidae</taxon>
        <taxon>Nematostella</taxon>
    </lineage>
</organism>
<feature type="region of interest" description="Disordered" evidence="1">
    <location>
        <begin position="94"/>
        <end position="119"/>
    </location>
</feature>
<dbReference type="PhylomeDB" id="A7SL54"/>
<dbReference type="OMA" id="RGACESK"/>
<dbReference type="HOGENOM" id="CLU_088282_1_0_1"/>
<dbReference type="Proteomes" id="UP000001593">
    <property type="component" value="Unassembled WGS sequence"/>
</dbReference>
<dbReference type="KEGG" id="nve:5506988"/>
<sequence>MTVDVDCTEKEITIAAKCRGPGPAKYLLPGTVGKKNHDVRKTTNPAFSFGQRHRDFFTQISPGPKYMVPSGLTQCGKDGTPAFSLYSRAKEKNLSHVPGPGEYSPEKHSIPHERKAPSYSFGSRTKYAQKQITPSPNSYSLPALTGPKVVNKTSAAAYSLTGRSNNGGFSEDLQKTPGPGTYKVTSPDKYRKRMAAYSMNGRNFMPGDSTQKPGPGQHSPEKVVMHQKAAPKVSFGIKHSEYSLPLVVDVLDVD</sequence>
<dbReference type="EMBL" id="DS469695">
    <property type="protein sequence ID" value="EDO35554.1"/>
    <property type="molecule type" value="Genomic_DNA"/>
</dbReference>
<dbReference type="AlphaFoldDB" id="A7SL54"/>
<accession>A7SL54</accession>